<keyword evidence="4" id="KW-1185">Reference proteome</keyword>
<dbReference type="GO" id="GO:1990281">
    <property type="term" value="C:efflux pump complex"/>
    <property type="evidence" value="ECO:0007669"/>
    <property type="project" value="TreeGrafter"/>
</dbReference>
<dbReference type="Gene3D" id="2.40.420.20">
    <property type="match status" value="1"/>
</dbReference>
<feature type="coiled-coil region" evidence="1">
    <location>
        <begin position="302"/>
        <end position="342"/>
    </location>
</feature>
<keyword evidence="2" id="KW-0812">Transmembrane</keyword>
<dbReference type="Gene3D" id="1.10.287.470">
    <property type="entry name" value="Helix hairpin bin"/>
    <property type="match status" value="1"/>
</dbReference>
<organism evidence="3 4">
    <name type="scientific">Clostridium lentum</name>
    <dbReference type="NCBI Taxonomy" id="2763037"/>
    <lineage>
        <taxon>Bacteria</taxon>
        <taxon>Bacillati</taxon>
        <taxon>Bacillota</taxon>
        <taxon>Clostridia</taxon>
        <taxon>Eubacteriales</taxon>
        <taxon>Clostridiaceae</taxon>
        <taxon>Clostridium</taxon>
    </lineage>
</organism>
<accession>A0A8I0ABG3</accession>
<keyword evidence="2" id="KW-1133">Transmembrane helix</keyword>
<gene>
    <name evidence="3" type="ORF">H8R92_00730</name>
</gene>
<feature type="coiled-coil region" evidence="1">
    <location>
        <begin position="116"/>
        <end position="189"/>
    </location>
</feature>
<reference evidence="3" key="1">
    <citation type="submission" date="2020-08" db="EMBL/GenBank/DDBJ databases">
        <title>Genome public.</title>
        <authorList>
            <person name="Liu C."/>
            <person name="Sun Q."/>
        </authorList>
    </citation>
    <scope>NUCLEOTIDE SEQUENCE</scope>
    <source>
        <strain evidence="3">NSJ-42</strain>
    </source>
</reference>
<proteinExistence type="predicted"/>
<dbReference type="EMBL" id="JACOOQ010000001">
    <property type="protein sequence ID" value="MBC5638973.1"/>
    <property type="molecule type" value="Genomic_DNA"/>
</dbReference>
<evidence type="ECO:0000256" key="1">
    <source>
        <dbReference type="SAM" id="Coils"/>
    </source>
</evidence>
<dbReference type="AlphaFoldDB" id="A0A8I0ABG3"/>
<keyword evidence="2" id="KW-0472">Membrane</keyword>
<dbReference type="Gene3D" id="2.40.50.100">
    <property type="match status" value="1"/>
</dbReference>
<dbReference type="PANTHER" id="PTHR30469">
    <property type="entry name" value="MULTIDRUG RESISTANCE PROTEIN MDTA"/>
    <property type="match status" value="1"/>
</dbReference>
<sequence>MKRKEIKDVIKKFTYKNKKSLCIFMVLAVLAGGIVIVKINSYKSQQTIDSENYARTVFVEKGEINRSINVNGKIESAEVSMVSTSLTEKVKSVNVKVGDYVKAGDVICTLDDGDITKEIEKKKSEIAENKKELEANYNKLSNQLKEAKNVKVSSVSAQDNVVSNLKSNYENTENDLNNYDGTYKKIQNTYNTMLSAIESKVNNYNEAENIKNSAYNAWIASGGNASSDEYVAYKSAEENLNNKQRELEEAKQLYNYEEIKESYNAALAIFNEKISNRNLAKEQYEAAVANRLSVINSADGEISNLESSVNDAYKQLQKADDNEELKNLEERLSKTVLKAETDGKVTELKVKVGAVPEGQVATIQSDNKLIISAIIPEYEIKNAKVGMNALITTNSSDKKISGKLTRISPTANAGETSGFSADISIDDAKDLYIGTNAKAEIIVSEKKNVLMVPKDAVKEVGGKYFLMVKGKDNQFIETEVTLGEENDYYVEVSGSGIKEGSEILADLTNYNETTEGVENESKGEA</sequence>
<evidence type="ECO:0000313" key="4">
    <source>
        <dbReference type="Proteomes" id="UP000662088"/>
    </source>
</evidence>
<dbReference type="Proteomes" id="UP000662088">
    <property type="component" value="Unassembled WGS sequence"/>
</dbReference>
<dbReference type="Gene3D" id="2.40.30.170">
    <property type="match status" value="1"/>
</dbReference>
<dbReference type="RefSeq" id="WP_186834400.1">
    <property type="nucleotide sequence ID" value="NZ_JACOOQ010000001.1"/>
</dbReference>
<name>A0A8I0ABG3_9CLOT</name>
<evidence type="ECO:0000256" key="2">
    <source>
        <dbReference type="SAM" id="Phobius"/>
    </source>
</evidence>
<feature type="coiled-coil region" evidence="1">
    <location>
        <begin position="230"/>
        <end position="260"/>
    </location>
</feature>
<evidence type="ECO:0000313" key="3">
    <source>
        <dbReference type="EMBL" id="MBC5638973.1"/>
    </source>
</evidence>
<comment type="caution">
    <text evidence="3">The sequence shown here is derived from an EMBL/GenBank/DDBJ whole genome shotgun (WGS) entry which is preliminary data.</text>
</comment>
<dbReference type="PANTHER" id="PTHR30469:SF33">
    <property type="entry name" value="SLR1207 PROTEIN"/>
    <property type="match status" value="1"/>
</dbReference>
<protein>
    <submittedName>
        <fullName evidence="3">HlyD family efflux transporter periplasmic adaptor subunit</fullName>
    </submittedName>
</protein>
<keyword evidence="1" id="KW-0175">Coiled coil</keyword>
<dbReference type="GO" id="GO:0015562">
    <property type="term" value="F:efflux transmembrane transporter activity"/>
    <property type="evidence" value="ECO:0007669"/>
    <property type="project" value="TreeGrafter"/>
</dbReference>
<feature type="transmembrane region" description="Helical" evidence="2">
    <location>
        <begin position="21"/>
        <end position="39"/>
    </location>
</feature>